<evidence type="ECO:0000313" key="1">
    <source>
        <dbReference type="EMBL" id="KAH6945397.1"/>
    </source>
</evidence>
<organism evidence="1 2">
    <name type="scientific">Hyalomma asiaticum</name>
    <name type="common">Tick</name>
    <dbReference type="NCBI Taxonomy" id="266040"/>
    <lineage>
        <taxon>Eukaryota</taxon>
        <taxon>Metazoa</taxon>
        <taxon>Ecdysozoa</taxon>
        <taxon>Arthropoda</taxon>
        <taxon>Chelicerata</taxon>
        <taxon>Arachnida</taxon>
        <taxon>Acari</taxon>
        <taxon>Parasitiformes</taxon>
        <taxon>Ixodida</taxon>
        <taxon>Ixodoidea</taxon>
        <taxon>Ixodidae</taxon>
        <taxon>Hyalomminae</taxon>
        <taxon>Hyalomma</taxon>
    </lineage>
</organism>
<proteinExistence type="predicted"/>
<dbReference type="EMBL" id="CM023481">
    <property type="protein sequence ID" value="KAH6945397.1"/>
    <property type="molecule type" value="Genomic_DNA"/>
</dbReference>
<keyword evidence="2" id="KW-1185">Reference proteome</keyword>
<reference evidence="1" key="1">
    <citation type="submission" date="2020-05" db="EMBL/GenBank/DDBJ databases">
        <title>Large-scale comparative analyses of tick genomes elucidate their genetic diversity and vector capacities.</title>
        <authorList>
            <person name="Jia N."/>
            <person name="Wang J."/>
            <person name="Shi W."/>
            <person name="Du L."/>
            <person name="Sun Y."/>
            <person name="Zhan W."/>
            <person name="Jiang J."/>
            <person name="Wang Q."/>
            <person name="Zhang B."/>
            <person name="Ji P."/>
            <person name="Sakyi L.B."/>
            <person name="Cui X."/>
            <person name="Yuan T."/>
            <person name="Jiang B."/>
            <person name="Yang W."/>
            <person name="Lam T.T.-Y."/>
            <person name="Chang Q."/>
            <person name="Ding S."/>
            <person name="Wang X."/>
            <person name="Zhu J."/>
            <person name="Ruan X."/>
            <person name="Zhao L."/>
            <person name="Wei J."/>
            <person name="Que T."/>
            <person name="Du C."/>
            <person name="Cheng J."/>
            <person name="Dai P."/>
            <person name="Han X."/>
            <person name="Huang E."/>
            <person name="Gao Y."/>
            <person name="Liu J."/>
            <person name="Shao H."/>
            <person name="Ye R."/>
            <person name="Li L."/>
            <person name="Wei W."/>
            <person name="Wang X."/>
            <person name="Wang C."/>
            <person name="Yang T."/>
            <person name="Huo Q."/>
            <person name="Li W."/>
            <person name="Guo W."/>
            <person name="Chen H."/>
            <person name="Zhou L."/>
            <person name="Ni X."/>
            <person name="Tian J."/>
            <person name="Zhou Y."/>
            <person name="Sheng Y."/>
            <person name="Liu T."/>
            <person name="Pan Y."/>
            <person name="Xia L."/>
            <person name="Li J."/>
            <person name="Zhao F."/>
            <person name="Cao W."/>
        </authorList>
    </citation>
    <scope>NUCLEOTIDE SEQUENCE</scope>
    <source>
        <strain evidence="1">Hyas-2018</strain>
    </source>
</reference>
<protein>
    <submittedName>
        <fullName evidence="1">Uncharacterized protein</fullName>
    </submittedName>
</protein>
<dbReference type="Proteomes" id="UP000821845">
    <property type="component" value="Chromosome 1"/>
</dbReference>
<accession>A0ACB7TJ50</accession>
<gene>
    <name evidence="1" type="ORF">HPB50_008215</name>
</gene>
<sequence>MAIIRTHDGADYRDQIAARGMHTHATTGSSKLRAAFSARPCWKETLGARGAGFQLSVGAWRLASLDRCEAGARQHRTRPGAGSTFAEEQSRCHAGIISPRDTRPCPRTVAESRKAAGCRVPGARQPAVSEAASGAVHASGRRVAETRKPPPSVFHLPAAAALRCKGAAPLGSIKVTTASAGAPVHHSSRRECAAGSARASIQQKPKALYCQHLELLWNLVVARTVD</sequence>
<evidence type="ECO:0000313" key="2">
    <source>
        <dbReference type="Proteomes" id="UP000821845"/>
    </source>
</evidence>
<name>A0ACB7TJ50_HYAAI</name>
<comment type="caution">
    <text evidence="1">The sequence shown here is derived from an EMBL/GenBank/DDBJ whole genome shotgun (WGS) entry which is preliminary data.</text>
</comment>